<dbReference type="Pfam" id="PF13671">
    <property type="entry name" value="AAA_33"/>
    <property type="match status" value="1"/>
</dbReference>
<evidence type="ECO:0000313" key="2">
    <source>
        <dbReference type="Proteomes" id="UP000838821"/>
    </source>
</evidence>
<dbReference type="RefSeq" id="WP_236290711.1">
    <property type="nucleotide sequence ID" value="NZ_CAKMMW010000015.1"/>
</dbReference>
<reference evidence="1" key="1">
    <citation type="submission" date="2022-01" db="EMBL/GenBank/DDBJ databases">
        <authorList>
            <person name="Criscuolo A."/>
        </authorList>
    </citation>
    <scope>NUCLEOTIDE SEQUENCE</scope>
    <source>
        <strain evidence="1">CIP111891</strain>
    </source>
</reference>
<dbReference type="InterPro" id="IPR027417">
    <property type="entry name" value="P-loop_NTPase"/>
</dbReference>
<dbReference type="Gene3D" id="3.40.50.300">
    <property type="entry name" value="P-loop containing nucleotide triphosphate hydrolases"/>
    <property type="match status" value="1"/>
</dbReference>
<dbReference type="SUPFAM" id="SSF52540">
    <property type="entry name" value="P-loop containing nucleoside triphosphate hydrolases"/>
    <property type="match status" value="1"/>
</dbReference>
<accession>A0ABN8GSK8</accession>
<keyword evidence="2" id="KW-1185">Reference proteome</keyword>
<name>A0ABN8GSK8_9BACL</name>
<proteinExistence type="predicted"/>
<organism evidence="1 2">
    <name type="scientific">Paenibacillus allorhizoplanae</name>
    <dbReference type="NCBI Taxonomy" id="2905648"/>
    <lineage>
        <taxon>Bacteria</taxon>
        <taxon>Bacillati</taxon>
        <taxon>Bacillota</taxon>
        <taxon>Bacilli</taxon>
        <taxon>Bacillales</taxon>
        <taxon>Paenibacillaceae</taxon>
        <taxon>Paenibacillus</taxon>
    </lineage>
</organism>
<comment type="caution">
    <text evidence="1">The sequence shown here is derived from an EMBL/GenBank/DDBJ whole genome shotgun (WGS) entry which is preliminary data.</text>
</comment>
<sequence>MSKIILFRGMAGTGKSTLSRALAKKLQLPVLHKDDIYDSIAVCGGTRDKKQNS</sequence>
<dbReference type="Proteomes" id="UP000838821">
    <property type="component" value="Unassembled WGS sequence"/>
</dbReference>
<evidence type="ECO:0000313" key="1">
    <source>
        <dbReference type="EMBL" id="CAH1217093.1"/>
    </source>
</evidence>
<dbReference type="EMBL" id="CAKMMW010000015">
    <property type="protein sequence ID" value="CAH1217093.1"/>
    <property type="molecule type" value="Genomic_DNA"/>
</dbReference>
<gene>
    <name evidence="1" type="ORF">PAECIP111891_04550</name>
</gene>
<protein>
    <submittedName>
        <fullName evidence="1">Uncharacterized protein</fullName>
    </submittedName>
</protein>